<evidence type="ECO:0000256" key="5">
    <source>
        <dbReference type="ARBA" id="ARBA00037357"/>
    </source>
</evidence>
<dbReference type="NCBIfam" id="NF007001">
    <property type="entry name" value="PRK09464.1"/>
    <property type="match status" value="1"/>
</dbReference>
<evidence type="ECO:0000256" key="2">
    <source>
        <dbReference type="ARBA" id="ARBA00023015"/>
    </source>
</evidence>
<dbReference type="InterPro" id="IPR008920">
    <property type="entry name" value="TF_FadR/GntR_C"/>
</dbReference>
<evidence type="ECO:0000256" key="1">
    <source>
        <dbReference type="ARBA" id="ARBA00022491"/>
    </source>
</evidence>
<keyword evidence="3" id="KW-0238">DNA-binding</keyword>
<dbReference type="SMART" id="SM00345">
    <property type="entry name" value="HTH_GNTR"/>
    <property type="match status" value="1"/>
</dbReference>
<keyword evidence="1" id="KW-0678">Repressor</keyword>
<dbReference type="SMART" id="SM00895">
    <property type="entry name" value="FCD"/>
    <property type="match status" value="1"/>
</dbReference>
<dbReference type="Pfam" id="PF07729">
    <property type="entry name" value="FCD"/>
    <property type="match status" value="1"/>
</dbReference>
<dbReference type="PRINTS" id="PR00035">
    <property type="entry name" value="HTHGNTR"/>
</dbReference>
<comment type="caution">
    <text evidence="8">The sequence shown here is derived from an EMBL/GenBank/DDBJ whole genome shotgun (WGS) entry which is preliminary data.</text>
</comment>
<evidence type="ECO:0000256" key="3">
    <source>
        <dbReference type="ARBA" id="ARBA00023125"/>
    </source>
</evidence>
<dbReference type="EMBL" id="BAAAFA010000002">
    <property type="protein sequence ID" value="GAA0813429.1"/>
    <property type="molecule type" value="Genomic_DNA"/>
</dbReference>
<dbReference type="PANTHER" id="PTHR43537">
    <property type="entry name" value="TRANSCRIPTIONAL REGULATOR, GNTR FAMILY"/>
    <property type="match status" value="1"/>
</dbReference>
<comment type="function">
    <text evidence="5">Transcriptional repressor for the pyruvate dehydrogenase complex genes aceEF and lpd.</text>
</comment>
<dbReference type="PROSITE" id="PS50949">
    <property type="entry name" value="HTH_GNTR"/>
    <property type="match status" value="1"/>
</dbReference>
<evidence type="ECO:0000256" key="6">
    <source>
        <dbReference type="ARBA" id="ARBA00039592"/>
    </source>
</evidence>
<dbReference type="CDD" id="cd07377">
    <property type="entry name" value="WHTH_GntR"/>
    <property type="match status" value="1"/>
</dbReference>
<keyword evidence="2" id="KW-0805">Transcription regulation</keyword>
<dbReference type="InterPro" id="IPR036388">
    <property type="entry name" value="WH-like_DNA-bd_sf"/>
</dbReference>
<protein>
    <recommendedName>
        <fullName evidence="6">Pyruvate dehydrogenase complex repressor</fullName>
    </recommendedName>
</protein>
<dbReference type="Pfam" id="PF00392">
    <property type="entry name" value="GntR"/>
    <property type="match status" value="1"/>
</dbReference>
<dbReference type="SUPFAM" id="SSF48008">
    <property type="entry name" value="GntR ligand-binding domain-like"/>
    <property type="match status" value="1"/>
</dbReference>
<reference evidence="9" key="1">
    <citation type="journal article" date="2019" name="Int. J. Syst. Evol. Microbiol.">
        <title>The Global Catalogue of Microorganisms (GCM) 10K type strain sequencing project: providing services to taxonomists for standard genome sequencing and annotation.</title>
        <authorList>
            <consortium name="The Broad Institute Genomics Platform"/>
            <consortium name="The Broad Institute Genome Sequencing Center for Infectious Disease"/>
            <person name="Wu L."/>
            <person name="Ma J."/>
        </authorList>
    </citation>
    <scope>NUCLEOTIDE SEQUENCE [LARGE SCALE GENOMIC DNA]</scope>
    <source>
        <strain evidence="9">JCM 15608</strain>
    </source>
</reference>
<dbReference type="SUPFAM" id="SSF46785">
    <property type="entry name" value="Winged helix' DNA-binding domain"/>
    <property type="match status" value="1"/>
</dbReference>
<dbReference type="InterPro" id="IPR000524">
    <property type="entry name" value="Tscrpt_reg_HTH_GntR"/>
</dbReference>
<accession>A0ABP3WJB9</accession>
<evidence type="ECO:0000256" key="4">
    <source>
        <dbReference type="ARBA" id="ARBA00023163"/>
    </source>
</evidence>
<dbReference type="RefSeq" id="WP_343815430.1">
    <property type="nucleotide sequence ID" value="NZ_BAAAFA010000002.1"/>
</dbReference>
<proteinExistence type="predicted"/>
<dbReference type="Gene3D" id="1.10.10.10">
    <property type="entry name" value="Winged helix-like DNA-binding domain superfamily/Winged helix DNA-binding domain"/>
    <property type="match status" value="1"/>
</dbReference>
<evidence type="ECO:0000313" key="9">
    <source>
        <dbReference type="Proteomes" id="UP001500021"/>
    </source>
</evidence>
<keyword evidence="8" id="KW-0670">Pyruvate</keyword>
<organism evidence="8 9">
    <name type="scientific">Colwellia asteriadis</name>
    <dbReference type="NCBI Taxonomy" id="517723"/>
    <lineage>
        <taxon>Bacteria</taxon>
        <taxon>Pseudomonadati</taxon>
        <taxon>Pseudomonadota</taxon>
        <taxon>Gammaproteobacteria</taxon>
        <taxon>Alteromonadales</taxon>
        <taxon>Colwelliaceae</taxon>
        <taxon>Colwellia</taxon>
    </lineage>
</organism>
<dbReference type="Proteomes" id="UP001500021">
    <property type="component" value="Unassembled WGS sequence"/>
</dbReference>
<evidence type="ECO:0000259" key="7">
    <source>
        <dbReference type="PROSITE" id="PS50949"/>
    </source>
</evidence>
<keyword evidence="9" id="KW-1185">Reference proteome</keyword>
<gene>
    <name evidence="8" type="primary">pdhR</name>
    <name evidence="8" type="ORF">GCM10009111_08810</name>
</gene>
<dbReference type="PANTHER" id="PTHR43537:SF34">
    <property type="entry name" value="PYRUVATE DEHYDROGENASE COMPLEX REPRESSOR"/>
    <property type="match status" value="1"/>
</dbReference>
<dbReference type="InterPro" id="IPR011711">
    <property type="entry name" value="GntR_C"/>
</dbReference>
<dbReference type="Gene3D" id="1.20.120.530">
    <property type="entry name" value="GntR ligand-binding domain-like"/>
    <property type="match status" value="1"/>
</dbReference>
<evidence type="ECO:0000313" key="8">
    <source>
        <dbReference type="EMBL" id="GAA0813429.1"/>
    </source>
</evidence>
<sequence length="269" mass="29911">MNASATSNNVTQAALASNKVQVKGRVKPQKLADIILAQLEAMIIEGSLQPGEKLLPERELALQFEVSRPSLREAIQKLEAKGLVIRKQGGGTFVCENLLQGFSDPLFELMSNNNESQFDLLEFRHGIEGMASYYAAMRGTAADFEVIQTKHDEIGTSQLEDDFSAEAKAVVEFHLAICAASHNAVILQLARSMSTLLVDNIAQNLTVLAKRPDIFSKITDYRKRLLNAILSGQPQKAWGASHRHLAFIEEVLLKMTQENSRMERSMRRM</sequence>
<dbReference type="InterPro" id="IPR036390">
    <property type="entry name" value="WH_DNA-bd_sf"/>
</dbReference>
<keyword evidence="4" id="KW-0804">Transcription</keyword>
<feature type="domain" description="HTH gntR-type" evidence="7">
    <location>
        <begin position="29"/>
        <end position="97"/>
    </location>
</feature>
<name>A0ABP3WJB9_9GAMM</name>